<comment type="caution">
    <text evidence="2">The sequence shown here is derived from an EMBL/GenBank/DDBJ whole genome shotgun (WGS) entry which is preliminary data.</text>
</comment>
<evidence type="ECO:0000313" key="2">
    <source>
        <dbReference type="EMBL" id="MBG6066352.1"/>
    </source>
</evidence>
<name>A0ABS0JI35_9ACTN</name>
<reference evidence="2 3" key="1">
    <citation type="submission" date="2020-11" db="EMBL/GenBank/DDBJ databases">
        <title>Sequencing the genomes of 1000 actinobacteria strains.</title>
        <authorList>
            <person name="Klenk H.-P."/>
        </authorList>
    </citation>
    <scope>NUCLEOTIDE SEQUENCE [LARGE SCALE GENOMIC DNA]</scope>
    <source>
        <strain evidence="2 3">DSM 101692</strain>
    </source>
</reference>
<accession>A0ABS0JI35</accession>
<protein>
    <submittedName>
        <fullName evidence="2">Uncharacterized protein</fullName>
    </submittedName>
</protein>
<dbReference type="RefSeq" id="WP_196927217.1">
    <property type="nucleotide sequence ID" value="NZ_JADOTX010000001.1"/>
</dbReference>
<keyword evidence="3" id="KW-1185">Reference proteome</keyword>
<gene>
    <name evidence="2" type="ORF">IW248_002639</name>
</gene>
<dbReference type="EMBL" id="JADOTX010000001">
    <property type="protein sequence ID" value="MBG6066352.1"/>
    <property type="molecule type" value="Genomic_DNA"/>
</dbReference>
<evidence type="ECO:0000256" key="1">
    <source>
        <dbReference type="SAM" id="MobiDB-lite"/>
    </source>
</evidence>
<sequence>MTRSSATPENPSGPDPSSRDGRPDPYADSSTFGHHRDFLHVDVIVGGSPIWISVWRSGALGEISESTFRRLLARRIIAVYSRRGATVVDFDGDPTVRDESIAAGRTYRPITHAADLAGLDTMEQVDLVVLRWPRPQPLARPRPVDGAVADLFRALRLVITPDGFAVLIVEQRPTQPVPTEVVHLAGLVPEAHAGGMSYLQHVLAITPPVGTAADSADAARSVASQHGSPTHLHLLVFVVRAGRRD</sequence>
<dbReference type="Proteomes" id="UP000614915">
    <property type="component" value="Unassembled WGS sequence"/>
</dbReference>
<proteinExistence type="predicted"/>
<feature type="region of interest" description="Disordered" evidence="1">
    <location>
        <begin position="1"/>
        <end position="29"/>
    </location>
</feature>
<evidence type="ECO:0000313" key="3">
    <source>
        <dbReference type="Proteomes" id="UP000614915"/>
    </source>
</evidence>
<feature type="compositionally biased region" description="Polar residues" evidence="1">
    <location>
        <begin position="1"/>
        <end position="10"/>
    </location>
</feature>
<organism evidence="2 3">
    <name type="scientific">Micromonospora ureilytica</name>
    <dbReference type="NCBI Taxonomy" id="709868"/>
    <lineage>
        <taxon>Bacteria</taxon>
        <taxon>Bacillati</taxon>
        <taxon>Actinomycetota</taxon>
        <taxon>Actinomycetes</taxon>
        <taxon>Micromonosporales</taxon>
        <taxon>Micromonosporaceae</taxon>
        <taxon>Micromonospora</taxon>
    </lineage>
</organism>